<comment type="caution">
    <text evidence="2">The sequence shown here is derived from an EMBL/GenBank/DDBJ whole genome shotgun (WGS) entry which is preliminary data.</text>
</comment>
<proteinExistence type="predicted"/>
<accession>A0ABU6SHJ3</accession>
<evidence type="ECO:0000313" key="3">
    <source>
        <dbReference type="Proteomes" id="UP001341840"/>
    </source>
</evidence>
<dbReference type="EMBL" id="JASCZI010060719">
    <property type="protein sequence ID" value="MED6135544.1"/>
    <property type="molecule type" value="Genomic_DNA"/>
</dbReference>
<name>A0ABU6SHJ3_9FABA</name>
<feature type="region of interest" description="Disordered" evidence="1">
    <location>
        <begin position="302"/>
        <end position="333"/>
    </location>
</feature>
<sequence>MSRAKQAGKRARTDPNVPQPPLRLSQTLVERWFEEDDERTAYDERLSRMEILPPKYIGDGVLPDEKYSEFWRLIDIQGLRPFLFTRGRYYPRFVAVASTTIFIRENEDEGEEFALGFRLGGREFKFTLATLAAAWGLRDEGDSFKGGNYPLGTWNEFSKATAVRDLRLEYAVPGKYAVSRMSTNHRLLLYVLSYVLLPRKSNHGTDTKEDLLILWAIVNEKQIHWPYLMANRLFRYSQGKATSFLGLAHLWTGLFEIAPLDLLREEVVNPGSANIITSKNINQMRRNLVDQVDAAEGVGEEAVGDMPMPDTQPQPTVGTSSQVPTETEVPSQDQSEVIEFMRNGFEGMQVMLSDMFMGLSNRIDGLDAHMTSQDADIRGLRDELRSFKDEDVAINPPELQDDAPAQD</sequence>
<organism evidence="2 3">
    <name type="scientific">Stylosanthes scabra</name>
    <dbReference type="NCBI Taxonomy" id="79078"/>
    <lineage>
        <taxon>Eukaryota</taxon>
        <taxon>Viridiplantae</taxon>
        <taxon>Streptophyta</taxon>
        <taxon>Embryophyta</taxon>
        <taxon>Tracheophyta</taxon>
        <taxon>Spermatophyta</taxon>
        <taxon>Magnoliopsida</taxon>
        <taxon>eudicotyledons</taxon>
        <taxon>Gunneridae</taxon>
        <taxon>Pentapetalae</taxon>
        <taxon>rosids</taxon>
        <taxon>fabids</taxon>
        <taxon>Fabales</taxon>
        <taxon>Fabaceae</taxon>
        <taxon>Papilionoideae</taxon>
        <taxon>50 kb inversion clade</taxon>
        <taxon>dalbergioids sensu lato</taxon>
        <taxon>Dalbergieae</taxon>
        <taxon>Pterocarpus clade</taxon>
        <taxon>Stylosanthes</taxon>
    </lineage>
</organism>
<evidence type="ECO:0000256" key="1">
    <source>
        <dbReference type="SAM" id="MobiDB-lite"/>
    </source>
</evidence>
<gene>
    <name evidence="2" type="ORF">PIB30_047489</name>
</gene>
<dbReference type="Proteomes" id="UP001341840">
    <property type="component" value="Unassembled WGS sequence"/>
</dbReference>
<feature type="compositionally biased region" description="Basic and acidic residues" evidence="1">
    <location>
        <begin position="381"/>
        <end position="391"/>
    </location>
</feature>
<evidence type="ECO:0000313" key="2">
    <source>
        <dbReference type="EMBL" id="MED6135544.1"/>
    </source>
</evidence>
<keyword evidence="3" id="KW-1185">Reference proteome</keyword>
<feature type="compositionally biased region" description="Polar residues" evidence="1">
    <location>
        <begin position="311"/>
        <end position="333"/>
    </location>
</feature>
<reference evidence="2 3" key="1">
    <citation type="journal article" date="2023" name="Plants (Basel)">
        <title>Bridging the Gap: Combining Genomics and Transcriptomics Approaches to Understand Stylosanthes scabra, an Orphan Legume from the Brazilian Caatinga.</title>
        <authorList>
            <person name="Ferreira-Neto J.R.C."/>
            <person name="da Silva M.D."/>
            <person name="Binneck E."/>
            <person name="de Melo N.F."/>
            <person name="da Silva R.H."/>
            <person name="de Melo A.L.T.M."/>
            <person name="Pandolfi V."/>
            <person name="Bustamante F.O."/>
            <person name="Brasileiro-Vidal A.C."/>
            <person name="Benko-Iseppon A.M."/>
        </authorList>
    </citation>
    <scope>NUCLEOTIDE SEQUENCE [LARGE SCALE GENOMIC DNA]</scope>
    <source>
        <tissue evidence="2">Leaves</tissue>
    </source>
</reference>
<feature type="compositionally biased region" description="Basic residues" evidence="1">
    <location>
        <begin position="1"/>
        <end position="10"/>
    </location>
</feature>
<protein>
    <submittedName>
        <fullName evidence="2">Uncharacterized protein</fullName>
    </submittedName>
</protein>
<feature type="region of interest" description="Disordered" evidence="1">
    <location>
        <begin position="381"/>
        <end position="407"/>
    </location>
</feature>
<feature type="region of interest" description="Disordered" evidence="1">
    <location>
        <begin position="1"/>
        <end position="22"/>
    </location>
</feature>